<feature type="compositionally biased region" description="Pro residues" evidence="1">
    <location>
        <begin position="48"/>
        <end position="58"/>
    </location>
</feature>
<comment type="caution">
    <text evidence="2">The sequence shown here is derived from an EMBL/GenBank/DDBJ whole genome shotgun (WGS) entry which is preliminary data.</text>
</comment>
<dbReference type="RefSeq" id="WP_235900347.1">
    <property type="nucleotide sequence ID" value="NZ_WTYZ01000001.1"/>
</dbReference>
<sequence>MAALAALLIAIGGLFVFWRQRQPATAGVPEIEPPSKWIRTTTESANLPPLPHSQPPEPEPVRKQAEPAEAPLVAGLDTPASTKSTLQIKAQALTLSRSLMNATISYRLELMNLQNQPLSEISIKADMVTAHGRAPVSEQVADTQTELAETAFIAAIEGRGTHEVKGSFSLPVNAIRPITQRGATLYVPLLRLRVEAPEVEPIICTFVVGIKPPERGAKLQPFRLDEMAQTYRNIGLRLLD</sequence>
<accession>A0A844Z6Q9</accession>
<reference evidence="2 3" key="1">
    <citation type="submission" date="2019-12" db="EMBL/GenBank/DDBJ databases">
        <title>Genomic-based taxomic classification of the family Erythrobacteraceae.</title>
        <authorList>
            <person name="Xu L."/>
        </authorList>
    </citation>
    <scope>NUCLEOTIDE SEQUENCE [LARGE SCALE GENOMIC DNA]</scope>
    <source>
        <strain evidence="2 3">KCTC 42006</strain>
    </source>
</reference>
<name>A0A844Z6Q9_9SPHN</name>
<evidence type="ECO:0000313" key="3">
    <source>
        <dbReference type="Proteomes" id="UP000460290"/>
    </source>
</evidence>
<dbReference type="EMBL" id="WTYZ01000001">
    <property type="protein sequence ID" value="MXO83012.1"/>
    <property type="molecule type" value="Genomic_DNA"/>
</dbReference>
<protein>
    <submittedName>
        <fullName evidence="2">Uncharacterized protein</fullName>
    </submittedName>
</protein>
<proteinExistence type="predicted"/>
<dbReference type="AlphaFoldDB" id="A0A844Z6Q9"/>
<organism evidence="2 3">
    <name type="scientific">Pontixanthobacter aestiaquae</name>
    <dbReference type="NCBI Taxonomy" id="1509367"/>
    <lineage>
        <taxon>Bacteria</taxon>
        <taxon>Pseudomonadati</taxon>
        <taxon>Pseudomonadota</taxon>
        <taxon>Alphaproteobacteria</taxon>
        <taxon>Sphingomonadales</taxon>
        <taxon>Erythrobacteraceae</taxon>
        <taxon>Pontixanthobacter</taxon>
    </lineage>
</organism>
<gene>
    <name evidence="2" type="ORF">GRI35_06485</name>
</gene>
<evidence type="ECO:0000256" key="1">
    <source>
        <dbReference type="SAM" id="MobiDB-lite"/>
    </source>
</evidence>
<feature type="region of interest" description="Disordered" evidence="1">
    <location>
        <begin position="42"/>
        <end position="67"/>
    </location>
</feature>
<keyword evidence="3" id="KW-1185">Reference proteome</keyword>
<dbReference type="Proteomes" id="UP000460290">
    <property type="component" value="Unassembled WGS sequence"/>
</dbReference>
<evidence type="ECO:0000313" key="2">
    <source>
        <dbReference type="EMBL" id="MXO83012.1"/>
    </source>
</evidence>